<feature type="region of interest" description="Disordered" evidence="1">
    <location>
        <begin position="41"/>
        <end position="63"/>
    </location>
</feature>
<name>A0A8H7EY38_AGABI</name>
<protein>
    <submittedName>
        <fullName evidence="2">Uncharacterized protein</fullName>
    </submittedName>
</protein>
<feature type="region of interest" description="Disordered" evidence="1">
    <location>
        <begin position="499"/>
        <end position="546"/>
    </location>
</feature>
<organism evidence="2 3">
    <name type="scientific">Agaricus bisporus var. burnettii</name>
    <dbReference type="NCBI Taxonomy" id="192524"/>
    <lineage>
        <taxon>Eukaryota</taxon>
        <taxon>Fungi</taxon>
        <taxon>Dikarya</taxon>
        <taxon>Basidiomycota</taxon>
        <taxon>Agaricomycotina</taxon>
        <taxon>Agaricomycetes</taxon>
        <taxon>Agaricomycetidae</taxon>
        <taxon>Agaricales</taxon>
        <taxon>Agaricineae</taxon>
        <taxon>Agaricaceae</taxon>
        <taxon>Agaricus</taxon>
    </lineage>
</organism>
<evidence type="ECO:0000313" key="2">
    <source>
        <dbReference type="EMBL" id="KAF7763543.1"/>
    </source>
</evidence>
<dbReference type="AlphaFoldDB" id="A0A8H7EY38"/>
<gene>
    <name evidence="2" type="ORF">Agabi119p4_8080</name>
</gene>
<dbReference type="Proteomes" id="UP000629468">
    <property type="component" value="Unassembled WGS sequence"/>
</dbReference>
<dbReference type="SUPFAM" id="SSF52047">
    <property type="entry name" value="RNI-like"/>
    <property type="match status" value="1"/>
</dbReference>
<evidence type="ECO:0000256" key="1">
    <source>
        <dbReference type="SAM" id="MobiDB-lite"/>
    </source>
</evidence>
<reference evidence="2 3" key="1">
    <citation type="journal article" name="Sci. Rep.">
        <title>Telomere-to-telomere assembled and centromere annotated genomes of the two main subspecies of the button mushroom Agaricus bisporus reveal especially polymorphic chromosome ends.</title>
        <authorList>
            <person name="Sonnenberg A.S.M."/>
            <person name="Sedaghat-Telgerd N."/>
            <person name="Lavrijssen B."/>
            <person name="Ohm R.A."/>
            <person name="Hendrickx P.M."/>
            <person name="Scholtmeijer K."/>
            <person name="Baars J.J.P."/>
            <person name="van Peer A."/>
        </authorList>
    </citation>
    <scope>NUCLEOTIDE SEQUENCE [LARGE SCALE GENOMIC DNA]</scope>
    <source>
        <strain evidence="2 3">H119_p4</strain>
    </source>
</reference>
<proteinExistence type="predicted"/>
<accession>A0A8H7EY38</accession>
<evidence type="ECO:0000313" key="3">
    <source>
        <dbReference type="Proteomes" id="UP000629468"/>
    </source>
</evidence>
<sequence length="546" mass="62521">MWVRKQQATGGVLNMPPTFHDELWEWVKGIVSEESRPAFASLTRSPSHGASPGGPRTTKCPPSFEEASKSLNQSWQCSSPRPATEILPVELWRKVLRYALRLTGAQSINLNDPFESDYIREEYPYLPPEYFDDRDACRRVCLTFDALVTEIMVEYIVVFTEEDLVWIVKKLEDDILSAEYKRLGDWTTRIDFCISGSYDPDWMLRLLTLTPNLVIYTTNTGLGEYPEHPMNTCILRGLVDFHGKTLRRLDWTGLNDAPTYANLHAIAKGIPSLTTLHLRHLYGLPSPTTPQPMLVFPSLKALSLGLIPLTKPPNMTNEEYPPCWDFFLRYFAHKFQLPRIQRLDIDICPLLPDFFTTYGRKIKTFRTSARPIPLCVDDALKALPNLQTFHYISSPGLEYQIPSDQTSLQRIAILSSIEHDISAPAIPFQSSIIKPLDIMLANIINMDTEKLTEVRICDRGGFAGIFESYNLLFWHWSRGLQQKKNIKLQNKYGDLDTRYAKYGDTPPPEQPSKRYTISNQWSPNNSDHTENPLPIDKIQNEYPSDS</sequence>
<comment type="caution">
    <text evidence="2">The sequence shown here is derived from an EMBL/GenBank/DDBJ whole genome shotgun (WGS) entry which is preliminary data.</text>
</comment>
<dbReference type="EMBL" id="JABXXO010000011">
    <property type="protein sequence ID" value="KAF7763543.1"/>
    <property type="molecule type" value="Genomic_DNA"/>
</dbReference>
<feature type="compositionally biased region" description="Polar residues" evidence="1">
    <location>
        <begin position="513"/>
        <end position="526"/>
    </location>
</feature>